<dbReference type="InterPro" id="IPR029063">
    <property type="entry name" value="SAM-dependent_MTases_sf"/>
</dbReference>
<evidence type="ECO:0000313" key="5">
    <source>
        <dbReference type="Proteomes" id="UP000280707"/>
    </source>
</evidence>
<gene>
    <name evidence="4" type="ORF">NCTC934_01039</name>
</gene>
<dbReference type="InterPro" id="IPR041698">
    <property type="entry name" value="Methyltransf_25"/>
</dbReference>
<dbReference type="SUPFAM" id="SSF53335">
    <property type="entry name" value="S-adenosyl-L-methionine-dependent methyltransferases"/>
    <property type="match status" value="1"/>
</dbReference>
<evidence type="ECO:0000259" key="3">
    <source>
        <dbReference type="Pfam" id="PF13649"/>
    </source>
</evidence>
<organism evidence="4 5">
    <name type="scientific">Corynebacterium segmentosum</name>
    <dbReference type="NCBI Taxonomy" id="43990"/>
    <lineage>
        <taxon>Bacteria</taxon>
        <taxon>Bacillati</taxon>
        <taxon>Actinomycetota</taxon>
        <taxon>Actinomycetes</taxon>
        <taxon>Mycobacteriales</taxon>
        <taxon>Corynebacteriaceae</taxon>
        <taxon>Corynebacterium</taxon>
    </lineage>
</organism>
<keyword evidence="5" id="KW-1185">Reference proteome</keyword>
<protein>
    <submittedName>
        <fullName evidence="4">SAM-dependent methyltransferase</fullName>
    </submittedName>
</protein>
<feature type="domain" description="Methyltransferase" evidence="3">
    <location>
        <begin position="51"/>
        <end position="112"/>
    </location>
</feature>
<keyword evidence="4" id="KW-0489">Methyltransferase</keyword>
<dbReference type="Pfam" id="PF13649">
    <property type="entry name" value="Methyltransf_25"/>
    <property type="match status" value="1"/>
</dbReference>
<dbReference type="GO" id="GO:0008168">
    <property type="term" value="F:methyltransferase activity"/>
    <property type="evidence" value="ECO:0007669"/>
    <property type="project" value="UniProtKB-KW"/>
</dbReference>
<name>A0ABY6TES2_9CORY</name>
<dbReference type="PANTHER" id="PTHR43861:SF3">
    <property type="entry name" value="PUTATIVE (AFU_ORTHOLOGUE AFUA_2G14390)-RELATED"/>
    <property type="match status" value="1"/>
</dbReference>
<dbReference type="Gene3D" id="3.40.50.150">
    <property type="entry name" value="Vaccinia Virus protein VP39"/>
    <property type="match status" value="1"/>
</dbReference>
<proteinExistence type="predicted"/>
<dbReference type="GO" id="GO:0032259">
    <property type="term" value="P:methylation"/>
    <property type="evidence" value="ECO:0007669"/>
    <property type="project" value="UniProtKB-KW"/>
</dbReference>
<evidence type="ECO:0000256" key="2">
    <source>
        <dbReference type="SAM" id="MobiDB-lite"/>
    </source>
</evidence>
<feature type="region of interest" description="Disordered" evidence="2">
    <location>
        <begin position="1"/>
        <end position="21"/>
    </location>
</feature>
<dbReference type="PANTHER" id="PTHR43861">
    <property type="entry name" value="TRANS-ACONITATE 2-METHYLTRANSFERASE-RELATED"/>
    <property type="match status" value="1"/>
</dbReference>
<dbReference type="EMBL" id="LR134408">
    <property type="protein sequence ID" value="VEH72764.1"/>
    <property type="molecule type" value="Genomic_DNA"/>
</dbReference>
<accession>A0ABY6TES2</accession>
<reference evidence="4 5" key="1">
    <citation type="submission" date="2018-12" db="EMBL/GenBank/DDBJ databases">
        <authorList>
            <consortium name="Pathogen Informatics"/>
        </authorList>
    </citation>
    <scope>NUCLEOTIDE SEQUENCE [LARGE SCALE GENOMIC DNA]</scope>
    <source>
        <strain evidence="4 5">NCTC934</strain>
    </source>
</reference>
<sequence>MPEHSHQGHRGSAPSAQEMEERYRATAQVWSGSPNATLVDHVSDLPAGTALDIGCGEGADAQWLHERGWQVLGIDFAPTAVARTKARGVPAEVATFDEFSHAPFDLVTVHYGSVRATAGEVALLEKLVGPGGTLLYVHHDMESEEIAMPEWLAENLTELTVQTLRRSPRHVTSGAGAHHTSDVVLVAKRR</sequence>
<keyword evidence="1" id="KW-0808">Transferase</keyword>
<evidence type="ECO:0000313" key="4">
    <source>
        <dbReference type="EMBL" id="VEH72764.1"/>
    </source>
</evidence>
<dbReference type="Proteomes" id="UP000280707">
    <property type="component" value="Chromosome"/>
</dbReference>
<evidence type="ECO:0000256" key="1">
    <source>
        <dbReference type="ARBA" id="ARBA00022679"/>
    </source>
</evidence>
<dbReference type="CDD" id="cd02440">
    <property type="entry name" value="AdoMet_MTases"/>
    <property type="match status" value="1"/>
</dbReference>